<dbReference type="eggNOG" id="COG1203">
    <property type="taxonomic scope" value="Bacteria"/>
</dbReference>
<dbReference type="InterPro" id="IPR014001">
    <property type="entry name" value="Helicase_ATP-bd"/>
</dbReference>
<dbReference type="AlphaFoldDB" id="W9VXD3"/>
<organism evidence="8 9">
    <name type="scientific">Imhoffiella purpurea</name>
    <dbReference type="NCBI Taxonomy" id="1249627"/>
    <lineage>
        <taxon>Bacteria</taxon>
        <taxon>Pseudomonadati</taxon>
        <taxon>Pseudomonadota</taxon>
        <taxon>Gammaproteobacteria</taxon>
        <taxon>Chromatiales</taxon>
        <taxon>Chromatiaceae</taxon>
        <taxon>Imhoffiella</taxon>
    </lineage>
</organism>
<keyword evidence="4" id="KW-0067">ATP-binding</keyword>
<dbReference type="PATRIC" id="fig|1249627.3.peg.2092"/>
<dbReference type="InterPro" id="IPR011545">
    <property type="entry name" value="DEAD/DEAH_box_helicase_dom"/>
</dbReference>
<keyword evidence="9" id="KW-1185">Reference proteome</keyword>
<evidence type="ECO:0000313" key="8">
    <source>
        <dbReference type="EMBL" id="EXJ15090.1"/>
    </source>
</evidence>
<keyword evidence="1" id="KW-0547">Nucleotide-binding</keyword>
<dbReference type="GO" id="GO:0003676">
    <property type="term" value="F:nucleic acid binding"/>
    <property type="evidence" value="ECO:0007669"/>
    <property type="project" value="InterPro"/>
</dbReference>
<dbReference type="InterPro" id="IPR001650">
    <property type="entry name" value="Helicase_C-like"/>
</dbReference>
<name>W9VXD3_9GAMM</name>
<keyword evidence="3" id="KW-0347">Helicase</keyword>
<dbReference type="CDD" id="cd09641">
    <property type="entry name" value="Cas3''_I"/>
    <property type="match status" value="1"/>
</dbReference>
<feature type="domain" description="Helicase C-terminal" evidence="6">
    <location>
        <begin position="467"/>
        <end position="613"/>
    </location>
</feature>
<keyword evidence="2" id="KW-0378">Hydrolase</keyword>
<sequence>MDNRFHAHSANAFGTWHRLNEHLTSAGRLARSFAGSAPWRDEAGLAGELHDLGKYGERFQRRLQGQDSGLDHWSMGAWLALSGYQAVAAALAIQGHHIGLQRGDRGGLLGLEPGRLTRQHPFGLALSDPDLDQLIARADADGIRYRPPSAKAVTRWDRAVAAMLDVRLLFSCLVDADFLDTEAHFEGDANGKRFRGPGPTLDPAAALRALDRYMDHGIRSGRQIRPAVREARETLWQACADAALAPTGCFTLTAPTGSGKTLAMLKLALEHARRHGLERIVLAVPFLTIIEQTAQIYRTVFADFPENFVLEHHGLAGLGPETASGDAQPPQERERRLLAENWDAPIVITTNVQLLESLFSNRPSACRKLHNLMESVILFDEAQGLPAQLAVPTLAALSHLSAAYRSSVVFATATQPAFDSLHEAVSRYAAPGWQPVEAVPDHPALFATLKRVEVTWPNPGEKLGWGDLAAELEEIPQALVVVNLKRHAMALLDALAETPDVFHLSTNLCPMHRRAVLNRIRDRLGRGEPCRLISTQCVEAGVDLDFPRVLRAFGPLEAIAQAAGRCNREGRLDEPGEVRVFDPEESGDWRRRYPTHAYFQAAEVTRRILLDLGTIDINDPAAFRHYYRQLYDLSQPAGQNPAFHEAIEARDFPEIARLYRLIDQDAIQVLVPWSERMEEFEALQAEAETDGIGGTWMRRAQGLAVSLYRPRADHPAWGILIPAKLRRSGRTNRQQDEWFILEDPRGEHYDDRLGLILPQAEQVLIG</sequence>
<evidence type="ECO:0000313" key="9">
    <source>
        <dbReference type="Proteomes" id="UP000019460"/>
    </source>
</evidence>
<dbReference type="PROSITE" id="PS51643">
    <property type="entry name" value="HD_CAS3"/>
    <property type="match status" value="1"/>
</dbReference>
<dbReference type="Pfam" id="PF22590">
    <property type="entry name" value="Cas3-like_C_2"/>
    <property type="match status" value="1"/>
</dbReference>
<keyword evidence="5" id="KW-0051">Antiviral defense</keyword>
<dbReference type="Gene3D" id="3.40.50.300">
    <property type="entry name" value="P-loop containing nucleotide triphosphate hydrolases"/>
    <property type="match status" value="2"/>
</dbReference>
<feature type="domain" description="HD Cas3-type" evidence="7">
    <location>
        <begin position="12"/>
        <end position="179"/>
    </location>
</feature>
<dbReference type="Proteomes" id="UP000019460">
    <property type="component" value="Unassembled WGS sequence"/>
</dbReference>
<dbReference type="EMBL" id="AONC01000029">
    <property type="protein sequence ID" value="EXJ15090.1"/>
    <property type="molecule type" value="Genomic_DNA"/>
</dbReference>
<proteinExistence type="predicted"/>
<dbReference type="Pfam" id="PF00270">
    <property type="entry name" value="DEAD"/>
    <property type="match status" value="1"/>
</dbReference>
<dbReference type="InterPro" id="IPR054712">
    <property type="entry name" value="Cas3-like_dom"/>
</dbReference>
<dbReference type="GO" id="GO:0005524">
    <property type="term" value="F:ATP binding"/>
    <property type="evidence" value="ECO:0007669"/>
    <property type="project" value="UniProtKB-KW"/>
</dbReference>
<evidence type="ECO:0000256" key="3">
    <source>
        <dbReference type="ARBA" id="ARBA00022806"/>
    </source>
</evidence>
<gene>
    <name evidence="8" type="ORF">D779_1644</name>
</gene>
<dbReference type="GO" id="GO:0016787">
    <property type="term" value="F:hydrolase activity"/>
    <property type="evidence" value="ECO:0007669"/>
    <property type="project" value="UniProtKB-KW"/>
</dbReference>
<comment type="caution">
    <text evidence="8">The sequence shown here is derived from an EMBL/GenBank/DDBJ whole genome shotgun (WGS) entry which is preliminary data.</text>
</comment>
<dbReference type="OrthoDB" id="9810236at2"/>
<dbReference type="RefSeq" id="WP_052348030.1">
    <property type="nucleotide sequence ID" value="NZ_AONC01000029.1"/>
</dbReference>
<evidence type="ECO:0000259" key="7">
    <source>
        <dbReference type="PROSITE" id="PS51643"/>
    </source>
</evidence>
<evidence type="ECO:0000256" key="1">
    <source>
        <dbReference type="ARBA" id="ARBA00022741"/>
    </source>
</evidence>
<evidence type="ECO:0000259" key="6">
    <source>
        <dbReference type="PROSITE" id="PS51194"/>
    </source>
</evidence>
<evidence type="ECO:0000256" key="5">
    <source>
        <dbReference type="ARBA" id="ARBA00023118"/>
    </source>
</evidence>
<reference evidence="8 9" key="1">
    <citation type="submission" date="2012-11" db="EMBL/GenBank/DDBJ databases">
        <title>Genome assembly of Thiorhodococcus sp. AK35.</title>
        <authorList>
            <person name="Nupur N."/>
            <person name="Khatri I."/>
            <person name="Subramanian S."/>
            <person name="Pinnaka A."/>
        </authorList>
    </citation>
    <scope>NUCLEOTIDE SEQUENCE [LARGE SCALE GENOMIC DNA]</scope>
    <source>
        <strain evidence="8 9">AK35</strain>
    </source>
</reference>
<protein>
    <submittedName>
        <fullName evidence="8">CRISPR-associated helicase Cas3</fullName>
    </submittedName>
</protein>
<evidence type="ECO:0000256" key="2">
    <source>
        <dbReference type="ARBA" id="ARBA00022801"/>
    </source>
</evidence>
<dbReference type="PROSITE" id="PS51194">
    <property type="entry name" value="HELICASE_CTER"/>
    <property type="match status" value="1"/>
</dbReference>
<dbReference type="SMART" id="SM00487">
    <property type="entry name" value="DEXDc"/>
    <property type="match status" value="1"/>
</dbReference>
<accession>W9VXD3</accession>
<dbReference type="NCBIfam" id="TIGR01596">
    <property type="entry name" value="cas3_HD"/>
    <property type="match status" value="1"/>
</dbReference>
<dbReference type="GO" id="GO:0004386">
    <property type="term" value="F:helicase activity"/>
    <property type="evidence" value="ECO:0007669"/>
    <property type="project" value="UniProtKB-KW"/>
</dbReference>
<evidence type="ECO:0000256" key="4">
    <source>
        <dbReference type="ARBA" id="ARBA00022840"/>
    </source>
</evidence>
<dbReference type="GO" id="GO:0051607">
    <property type="term" value="P:defense response to virus"/>
    <property type="evidence" value="ECO:0007669"/>
    <property type="project" value="UniProtKB-KW"/>
</dbReference>
<dbReference type="InterPro" id="IPR027417">
    <property type="entry name" value="P-loop_NTPase"/>
</dbReference>
<dbReference type="SUPFAM" id="SSF52540">
    <property type="entry name" value="P-loop containing nucleoside triphosphate hydrolases"/>
    <property type="match status" value="1"/>
</dbReference>
<dbReference type="InterPro" id="IPR006483">
    <property type="entry name" value="CRISPR-assoc_Cas3_HD"/>
</dbReference>
<dbReference type="STRING" id="1249627.D779_1644"/>
<dbReference type="CDD" id="cd17930">
    <property type="entry name" value="DEXHc_cas3"/>
    <property type="match status" value="1"/>
</dbReference>